<dbReference type="AlphaFoldDB" id="B2JFB1"/>
<evidence type="ECO:0000256" key="1">
    <source>
        <dbReference type="ARBA" id="ARBA00001954"/>
    </source>
</evidence>
<keyword evidence="3" id="KW-1185">Reference proteome</keyword>
<dbReference type="HOGENOM" id="CLU_047725_3_2_4"/>
<name>B2JFB1_PARP8</name>
<keyword evidence="2" id="KW-0560">Oxidoreductase</keyword>
<dbReference type="EMBL" id="CP001043">
    <property type="protein sequence ID" value="ACC71479.1"/>
    <property type="molecule type" value="Genomic_DNA"/>
</dbReference>
<dbReference type="RefSeq" id="WP_012401685.1">
    <property type="nucleotide sequence ID" value="NC_010622.1"/>
</dbReference>
<evidence type="ECO:0000313" key="3">
    <source>
        <dbReference type="Proteomes" id="UP000001192"/>
    </source>
</evidence>
<dbReference type="eggNOG" id="COG5285">
    <property type="taxonomic scope" value="Bacteria"/>
</dbReference>
<organism evidence="2 3">
    <name type="scientific">Paraburkholderia phymatum (strain DSM 17167 / CIP 108236 / LMG 21445 / STM815)</name>
    <name type="common">Burkholderia phymatum</name>
    <dbReference type="NCBI Taxonomy" id="391038"/>
    <lineage>
        <taxon>Bacteria</taxon>
        <taxon>Pseudomonadati</taxon>
        <taxon>Pseudomonadota</taxon>
        <taxon>Betaproteobacteria</taxon>
        <taxon>Burkholderiales</taxon>
        <taxon>Burkholderiaceae</taxon>
        <taxon>Paraburkholderia</taxon>
    </lineage>
</organism>
<proteinExistence type="predicted"/>
<dbReference type="KEGG" id="bph:Bphy_2304"/>
<dbReference type="GO" id="GO:0016706">
    <property type="term" value="F:2-oxoglutarate-dependent dioxygenase activity"/>
    <property type="evidence" value="ECO:0007669"/>
    <property type="project" value="UniProtKB-ARBA"/>
</dbReference>
<comment type="cofactor">
    <cofactor evidence="1">
        <name>Fe(2+)</name>
        <dbReference type="ChEBI" id="CHEBI:29033"/>
    </cofactor>
</comment>
<dbReference type="Gene3D" id="2.60.120.620">
    <property type="entry name" value="q2cbj1_9rhob like domain"/>
    <property type="match status" value="1"/>
</dbReference>
<dbReference type="PANTHER" id="PTHR20883">
    <property type="entry name" value="PHYTANOYL-COA DIOXYGENASE DOMAIN CONTAINING 1"/>
    <property type="match status" value="1"/>
</dbReference>
<dbReference type="PANTHER" id="PTHR20883:SF48">
    <property type="entry name" value="ECTOINE DIOXYGENASE"/>
    <property type="match status" value="1"/>
</dbReference>
<keyword evidence="2" id="KW-0223">Dioxygenase</keyword>
<evidence type="ECO:0000313" key="2">
    <source>
        <dbReference type="EMBL" id="ACC71479.1"/>
    </source>
</evidence>
<protein>
    <submittedName>
        <fullName evidence="2">Phytanoyl-CoA dioxygenase</fullName>
    </submittedName>
</protein>
<dbReference type="Pfam" id="PF05721">
    <property type="entry name" value="PhyH"/>
    <property type="match status" value="1"/>
</dbReference>
<dbReference type="STRING" id="391038.Bphy_2304"/>
<accession>B2JFB1</accession>
<gene>
    <name evidence="2" type="ordered locus">Bphy_2304</name>
</gene>
<dbReference type="GO" id="GO:0005506">
    <property type="term" value="F:iron ion binding"/>
    <property type="evidence" value="ECO:0007669"/>
    <property type="project" value="UniProtKB-ARBA"/>
</dbReference>
<sequence>MKDSETAVLMHGVSQRLASEDVFDEAVAELRINGYTVIDSGLPAGLIEKLKSGIDRIYQTQIHELGDEQALASINDTDIARCVLTYDADFLTVATAPNLMKLATRLLGTEFVLMQQNGIINRPDRQNYQVKWHRDLSYQHWTSSKTIAFNALLCVDEFTLKNGASFVLPATHHIEAFPTDRFVRQHERQIAAPAGSFIVLDAMLYHRGGINVSNDVRRAVNHLIGLPFLAQQVNFETGFASTGMSAPTDPNVRKYLGFRWSPAANAKDWRKRRMPSR</sequence>
<dbReference type="Proteomes" id="UP000001192">
    <property type="component" value="Chromosome 1"/>
</dbReference>
<dbReference type="OrthoDB" id="9796766at2"/>
<dbReference type="SUPFAM" id="SSF51197">
    <property type="entry name" value="Clavaminate synthase-like"/>
    <property type="match status" value="1"/>
</dbReference>
<reference evidence="3" key="1">
    <citation type="journal article" date="2014" name="Stand. Genomic Sci.">
        <title>Complete genome sequence of Burkholderia phymatum STM815(T), a broad host range and efficient nitrogen-fixing symbiont of Mimosa species.</title>
        <authorList>
            <person name="Moulin L."/>
            <person name="Klonowska A."/>
            <person name="Caroline B."/>
            <person name="Booth K."/>
            <person name="Vriezen J.A."/>
            <person name="Melkonian R."/>
            <person name="James E.K."/>
            <person name="Young J.P."/>
            <person name="Bena G."/>
            <person name="Hauser L."/>
            <person name="Land M."/>
            <person name="Kyrpides N."/>
            <person name="Bruce D."/>
            <person name="Chain P."/>
            <person name="Copeland A."/>
            <person name="Pitluck S."/>
            <person name="Woyke T."/>
            <person name="Lizotte-Waniewski M."/>
            <person name="Bristow J."/>
            <person name="Riley M."/>
        </authorList>
    </citation>
    <scope>NUCLEOTIDE SEQUENCE [LARGE SCALE GENOMIC DNA]</scope>
    <source>
        <strain evidence="3">DSM 17167 / CIP 108236 / LMG 21445 / STM815</strain>
    </source>
</reference>
<dbReference type="InterPro" id="IPR008775">
    <property type="entry name" value="Phytyl_CoA_dOase-like"/>
</dbReference>